<keyword evidence="1" id="KW-1133">Transmembrane helix</keyword>
<evidence type="ECO:0000256" key="1">
    <source>
        <dbReference type="SAM" id="Phobius"/>
    </source>
</evidence>
<dbReference type="Proteomes" id="UP000007947">
    <property type="component" value="Chromosome"/>
</dbReference>
<evidence type="ECO:0000313" key="3">
    <source>
        <dbReference type="Proteomes" id="UP000007947"/>
    </source>
</evidence>
<gene>
    <name evidence="2" type="ordered locus">MLP_40100</name>
</gene>
<keyword evidence="1" id="KW-0472">Membrane</keyword>
<dbReference type="STRING" id="1032480.MLP_40100"/>
<dbReference type="KEGG" id="mph:MLP_40100"/>
<proteinExistence type="predicted"/>
<accession>F5XR02</accession>
<dbReference type="AlphaFoldDB" id="F5XR02"/>
<dbReference type="RefSeq" id="WP_013864866.1">
    <property type="nucleotide sequence ID" value="NC_015635.1"/>
</dbReference>
<keyword evidence="1" id="KW-0812">Transmembrane</keyword>
<dbReference type="HOGENOM" id="CLU_2650435_0_0_11"/>
<keyword evidence="3" id="KW-1185">Reference proteome</keyword>
<dbReference type="EMBL" id="AP012204">
    <property type="protein sequence ID" value="BAK37024.1"/>
    <property type="molecule type" value="Genomic_DNA"/>
</dbReference>
<protein>
    <submittedName>
        <fullName evidence="2">Uncharacterized protein</fullName>
    </submittedName>
</protein>
<organism evidence="2 3">
    <name type="scientific">Microlunatus phosphovorus (strain ATCC 700054 / DSM 10555 / JCM 9379 / NBRC 101784 / NCIMB 13414 / VKM Ac-1990 / NM-1)</name>
    <dbReference type="NCBI Taxonomy" id="1032480"/>
    <lineage>
        <taxon>Bacteria</taxon>
        <taxon>Bacillati</taxon>
        <taxon>Actinomycetota</taxon>
        <taxon>Actinomycetes</taxon>
        <taxon>Propionibacteriales</taxon>
        <taxon>Propionibacteriaceae</taxon>
        <taxon>Microlunatus</taxon>
    </lineage>
</organism>
<reference evidence="2 3" key="1">
    <citation type="submission" date="2011-05" db="EMBL/GenBank/DDBJ databases">
        <title>Whole genome sequence of Microlunatus phosphovorus NM-1.</title>
        <authorList>
            <person name="Hosoyama A."/>
            <person name="Sasaki K."/>
            <person name="Harada T."/>
            <person name="Igarashi R."/>
            <person name="Kawakoshi A."/>
            <person name="Sasagawa M."/>
            <person name="Fukada J."/>
            <person name="Nakamura S."/>
            <person name="Katano Y."/>
            <person name="Hanada S."/>
            <person name="Kamagata Y."/>
            <person name="Nakamura N."/>
            <person name="Yamazaki S."/>
            <person name="Fujita N."/>
        </authorList>
    </citation>
    <scope>NUCLEOTIDE SEQUENCE [LARGE SCALE GENOMIC DNA]</scope>
    <source>
        <strain evidence="3">ATCC 700054 / DSM 10555 / JCM 9379 / NBRC 101784 / NCIMB 13414 / VKM Ac-1990 / NM-1</strain>
    </source>
</reference>
<feature type="transmembrane region" description="Helical" evidence="1">
    <location>
        <begin position="38"/>
        <end position="60"/>
    </location>
</feature>
<name>F5XR02_MICPN</name>
<evidence type="ECO:0000313" key="2">
    <source>
        <dbReference type="EMBL" id="BAK37024.1"/>
    </source>
</evidence>
<sequence>MRLGLGDVPASVEEVLVEIGDRLDDYQPRLATRRDGSLVLGLTVVAADLWLALLIAMSAVSGTGYPPTWVEAKPAP</sequence>